<evidence type="ECO:0000259" key="1">
    <source>
        <dbReference type="SMART" id="SM01017"/>
    </source>
</evidence>
<reference evidence="2" key="1">
    <citation type="submission" date="2020-06" db="EMBL/GenBank/DDBJ databases">
        <authorList>
            <consortium name="Plant Systems Biology data submission"/>
        </authorList>
    </citation>
    <scope>NUCLEOTIDE SEQUENCE</scope>
    <source>
        <strain evidence="2">D6</strain>
    </source>
</reference>
<protein>
    <recommendedName>
        <fullName evidence="1">Arrestin C-terminal-like domain-containing protein</fullName>
    </recommendedName>
</protein>
<evidence type="ECO:0000313" key="2">
    <source>
        <dbReference type="EMBL" id="CAB9528662.1"/>
    </source>
</evidence>
<gene>
    <name evidence="2" type="ORF">SEMRO_2286_G321990.1</name>
</gene>
<proteinExistence type="predicted"/>
<dbReference type="Gene3D" id="2.60.40.640">
    <property type="match status" value="2"/>
</dbReference>
<organism evidence="2 3">
    <name type="scientific">Seminavis robusta</name>
    <dbReference type="NCBI Taxonomy" id="568900"/>
    <lineage>
        <taxon>Eukaryota</taxon>
        <taxon>Sar</taxon>
        <taxon>Stramenopiles</taxon>
        <taxon>Ochrophyta</taxon>
        <taxon>Bacillariophyta</taxon>
        <taxon>Bacillariophyceae</taxon>
        <taxon>Bacillariophycidae</taxon>
        <taxon>Naviculales</taxon>
        <taxon>Naviculaceae</taxon>
        <taxon>Seminavis</taxon>
    </lineage>
</organism>
<dbReference type="InterPro" id="IPR011022">
    <property type="entry name" value="Arrestin_C-like"/>
</dbReference>
<keyword evidence="3" id="KW-1185">Reference proteome</keyword>
<dbReference type="InterPro" id="IPR014752">
    <property type="entry name" value="Arrestin-like_C"/>
</dbReference>
<feature type="domain" description="Arrestin C-terminal-like" evidence="1">
    <location>
        <begin position="184"/>
        <end position="365"/>
    </location>
</feature>
<dbReference type="AlphaFoldDB" id="A0A9N8EX03"/>
<dbReference type="Proteomes" id="UP001153069">
    <property type="component" value="Unassembled WGS sequence"/>
</dbReference>
<dbReference type="SMART" id="SM01017">
    <property type="entry name" value="Arrestin_C"/>
    <property type="match status" value="1"/>
</dbReference>
<dbReference type="PANTHER" id="PTHR11188">
    <property type="entry name" value="ARRESTIN DOMAIN CONTAINING PROTEIN"/>
    <property type="match status" value="1"/>
</dbReference>
<dbReference type="GO" id="GO:0015031">
    <property type="term" value="P:protein transport"/>
    <property type="evidence" value="ECO:0007669"/>
    <property type="project" value="TreeGrafter"/>
</dbReference>
<accession>A0A9N8EX03</accession>
<dbReference type="InterPro" id="IPR050357">
    <property type="entry name" value="Arrestin_domain-protein"/>
</dbReference>
<comment type="caution">
    <text evidence="2">The sequence shown here is derived from an EMBL/GenBank/DDBJ whole genome shotgun (WGS) entry which is preliminary data.</text>
</comment>
<dbReference type="Pfam" id="PF02752">
    <property type="entry name" value="Arrestin_C"/>
    <property type="match status" value="1"/>
</dbReference>
<evidence type="ECO:0000313" key="3">
    <source>
        <dbReference type="Proteomes" id="UP001153069"/>
    </source>
</evidence>
<sequence length="547" mass="60827">MNNKCYFVLAKDDAPVRAGQVLKGQLVIPVSQTTNLLQCGGRPLSASTLDSGRLQVYLEGKEFTKIHETGPAHNPHTKQYDCQFLNLQLKGLRTTTNSDDVLKIPIELRIPSGVPSSMDVTLKVPSNGRIKEQAVICYTLSAILDGTVEARHTVHVLAKTQPTRIVPAIVPPISPDITSFSVANQGDMTVAAKIMDTLVVPGQKVKVRIAVVNDSTAALQSVDIALIQRTDYSKFPLQEQRHIESLNTTLATTTFLCDASNNNDTLADRDILKQSFNSKQRRQEDNHQRVLHELLCKKVDKEHEEGVTVLNCTIEIPPATGVADTRCGTLIQVTHHVSIQLNTKVFFTNPGFKFPIKIVQGAIPTSYQEEKLAEEIPNCPPLLDDNQQSEKAMLEDLITKVMSQSTDDLHIIEERLPQPKWNRIFAALTPYDFGRLLEQVHLEVNLIPVATLLASRLTQELFSCSHIVAGLPHTTTATRCTFVEQLLPYCHDLQDNYTLITKNTLLLSQWERLAIEPAVQEALEHAKKSKAPLHHLLGKMRQLVTAD</sequence>
<dbReference type="EMBL" id="CAICTM010002284">
    <property type="protein sequence ID" value="CAB9528662.1"/>
    <property type="molecule type" value="Genomic_DNA"/>
</dbReference>
<name>A0A9N8EX03_9STRA</name>
<dbReference type="GO" id="GO:0005737">
    <property type="term" value="C:cytoplasm"/>
    <property type="evidence" value="ECO:0007669"/>
    <property type="project" value="TreeGrafter"/>
</dbReference>
<dbReference type="OrthoDB" id="46975at2759"/>
<dbReference type="PANTHER" id="PTHR11188:SF17">
    <property type="entry name" value="FI21816P1"/>
    <property type="match status" value="1"/>
</dbReference>